<dbReference type="Gene3D" id="1.10.375.10">
    <property type="entry name" value="Human Immunodeficiency Virus Type 1 Capsid Protein"/>
    <property type="match status" value="1"/>
</dbReference>
<keyword evidence="13" id="KW-0511">Multifunctional enzyme</keyword>
<evidence type="ECO:0000259" key="16">
    <source>
        <dbReference type="PROSITE" id="PS50878"/>
    </source>
</evidence>
<evidence type="ECO:0000256" key="9">
    <source>
        <dbReference type="ARBA" id="ARBA00022801"/>
    </source>
</evidence>
<evidence type="ECO:0000256" key="13">
    <source>
        <dbReference type="ARBA" id="ARBA00023268"/>
    </source>
</evidence>
<keyword evidence="9" id="KW-0378">Hydrolase</keyword>
<dbReference type="GO" id="GO:0016032">
    <property type="term" value="P:viral process"/>
    <property type="evidence" value="ECO:0007669"/>
    <property type="project" value="InterPro"/>
</dbReference>
<dbReference type="STRING" id="333673.A0A3M0L9J1"/>
<dbReference type="PANTHER" id="PTHR41694:SF3">
    <property type="entry name" value="RNA-DIRECTED DNA POLYMERASE-RELATED"/>
    <property type="match status" value="1"/>
</dbReference>
<dbReference type="InterPro" id="IPR033704">
    <property type="entry name" value="dUTPase_trimeric"/>
</dbReference>
<dbReference type="CDD" id="cd01645">
    <property type="entry name" value="RT_Rtv"/>
    <property type="match status" value="1"/>
</dbReference>
<dbReference type="Gene3D" id="3.30.70.270">
    <property type="match status" value="1"/>
</dbReference>
<keyword evidence="6" id="KW-0540">Nuclease</keyword>
<dbReference type="GO" id="GO:0046872">
    <property type="term" value="F:metal ion binding"/>
    <property type="evidence" value="ECO:0007669"/>
    <property type="project" value="UniProtKB-KW"/>
</dbReference>
<proteinExistence type="inferred from homology"/>
<dbReference type="Pfam" id="PF00078">
    <property type="entry name" value="RVT_1"/>
    <property type="match status" value="1"/>
</dbReference>
<evidence type="ECO:0000256" key="15">
    <source>
        <dbReference type="SAM" id="MobiDB-lite"/>
    </source>
</evidence>
<evidence type="ECO:0000259" key="17">
    <source>
        <dbReference type="PROSITE" id="PS51027"/>
    </source>
</evidence>
<dbReference type="AlphaFoldDB" id="A0A3M0L9J1"/>
<dbReference type="InterPro" id="IPR043502">
    <property type="entry name" value="DNA/RNA_pol_sf"/>
</dbReference>
<dbReference type="PROSITE" id="PS51027">
    <property type="entry name" value="INTEGRASE_DBD"/>
    <property type="match status" value="1"/>
</dbReference>
<dbReference type="Gene3D" id="2.70.40.10">
    <property type="match status" value="1"/>
</dbReference>
<dbReference type="InterPro" id="IPR029054">
    <property type="entry name" value="dUTPase-like"/>
</dbReference>
<name>A0A3M0L9J1_HIRRU</name>
<keyword evidence="11" id="KW-0695">RNA-directed DNA polymerase</keyword>
<evidence type="ECO:0000256" key="14">
    <source>
        <dbReference type="PROSITE-ProRule" id="PRU00506"/>
    </source>
</evidence>
<keyword evidence="4" id="KW-0808">Transferase</keyword>
<dbReference type="Pfam" id="PF00607">
    <property type="entry name" value="Gag_p24"/>
    <property type="match status" value="1"/>
</dbReference>
<dbReference type="PANTHER" id="PTHR41694">
    <property type="entry name" value="ENDOGENOUS RETROVIRUS GROUP K MEMBER POL PROTEIN"/>
    <property type="match status" value="1"/>
</dbReference>
<keyword evidence="7" id="KW-0479">Metal-binding</keyword>
<keyword evidence="5" id="KW-0548">Nucleotidyltransferase</keyword>
<keyword evidence="10" id="KW-0229">DNA integration</keyword>
<evidence type="ECO:0000256" key="12">
    <source>
        <dbReference type="ARBA" id="ARBA00023125"/>
    </source>
</evidence>
<evidence type="ECO:0000256" key="4">
    <source>
        <dbReference type="ARBA" id="ARBA00022679"/>
    </source>
</evidence>
<dbReference type="SUPFAM" id="SSF47943">
    <property type="entry name" value="Retrovirus capsid protein, N-terminal core domain"/>
    <property type="match status" value="1"/>
</dbReference>
<organism evidence="18 19">
    <name type="scientific">Hirundo rustica rustica</name>
    <dbReference type="NCBI Taxonomy" id="333673"/>
    <lineage>
        <taxon>Eukaryota</taxon>
        <taxon>Metazoa</taxon>
        <taxon>Chordata</taxon>
        <taxon>Craniata</taxon>
        <taxon>Vertebrata</taxon>
        <taxon>Euteleostomi</taxon>
        <taxon>Archelosauria</taxon>
        <taxon>Archosauria</taxon>
        <taxon>Dinosauria</taxon>
        <taxon>Saurischia</taxon>
        <taxon>Theropoda</taxon>
        <taxon>Coelurosauria</taxon>
        <taxon>Aves</taxon>
        <taxon>Neognathae</taxon>
        <taxon>Neoaves</taxon>
        <taxon>Telluraves</taxon>
        <taxon>Australaves</taxon>
        <taxon>Passeriformes</taxon>
        <taxon>Sylvioidea</taxon>
        <taxon>Hirundinidae</taxon>
        <taxon>Hirundo</taxon>
    </lineage>
</organism>
<feature type="region of interest" description="Disordered" evidence="15">
    <location>
        <begin position="679"/>
        <end position="725"/>
    </location>
</feature>
<evidence type="ECO:0000256" key="3">
    <source>
        <dbReference type="ARBA" id="ARBA00012180"/>
    </source>
</evidence>
<dbReference type="GO" id="GO:0035613">
    <property type="term" value="F:RNA stem-loop binding"/>
    <property type="evidence" value="ECO:0007669"/>
    <property type="project" value="TreeGrafter"/>
</dbReference>
<evidence type="ECO:0000256" key="8">
    <source>
        <dbReference type="ARBA" id="ARBA00022759"/>
    </source>
</evidence>
<dbReference type="Gene3D" id="1.10.1200.30">
    <property type="match status" value="1"/>
</dbReference>
<keyword evidence="12" id="KW-0238">DNA-binding</keyword>
<evidence type="ECO:0000256" key="11">
    <source>
        <dbReference type="ARBA" id="ARBA00022918"/>
    </source>
</evidence>
<dbReference type="Pfam" id="PF00692">
    <property type="entry name" value="dUTPase"/>
    <property type="match status" value="1"/>
</dbReference>
<sequence length="725" mass="80178">MRPVFDKSKGPIRQDKAGAAASSEGLQAFPVLQGATHNTYQPLAWQALTELRDAVGKYGLGSAEVMQVLRYFNASLLMPFDIRSLARTLFPPVKYDIFEHKWTQLAFRAVEWNATLGPGDPRRMVNPDMLMGTGNYTRAEGQAGFEPLVQEQCQQTGMAALVQTLQLATPQQSFATIVQGVDESFLCFAGWLTAAVEKQFGKRNVEREGETRADTNVSASAPTNGDLLSRLAASTHGSAGVDVCTAKSVVIDSEKIHKVPLDAFGPLGDGMSAFLMGKSSATIQGIMVHLGLIVADFSGQIHAMVSTPTPPLTIPKGTQIAQLVPFKSSVSRTEDRSRGDGGFGSTGPPQVRWTAVLTKDRPETLCTVSMAGATPSEIHLCSLLDTRADVDRPIWENQWPLPHDKLVALHELVQAQLDQGHLEPSTSPWNTPVFCIKKKSGKWRLLQDLRKINALMEGMGTLQVGIPSPTMLPADWPVLIVDLKDCFFTIPLHPDDRPKFAFTVPTINNAEPAQWYQWKFLPQGMQNFPVLCQWYVARALSGVRKQFPDAHIYHYMDDILVAAPTQDELLRIQPQLLNALHSHGLQVAPEKVQQQPPWKYLGVKILERTIRHQEVQFVQSLKTLNDAQKLASDGEQQPRAKVRVRNLVTKQWEGPYDLIAMGRGYVCVSTDTGTRWLPSKCVRPDLRPQRQNSADRQGGSRDQLESHQVDESSSDHSDDSSTDSD</sequence>
<dbReference type="SUPFAM" id="SSF56672">
    <property type="entry name" value="DNA/RNA polymerases"/>
    <property type="match status" value="1"/>
</dbReference>
<evidence type="ECO:0000256" key="1">
    <source>
        <dbReference type="ARBA" id="ARBA00003235"/>
    </source>
</evidence>
<dbReference type="InterPro" id="IPR008919">
    <property type="entry name" value="Retrov_capsid_N"/>
</dbReference>
<dbReference type="GO" id="GO:0003964">
    <property type="term" value="F:RNA-directed DNA polymerase activity"/>
    <property type="evidence" value="ECO:0007669"/>
    <property type="project" value="UniProtKB-KW"/>
</dbReference>
<evidence type="ECO:0000256" key="2">
    <source>
        <dbReference type="ARBA" id="ARBA00010879"/>
    </source>
</evidence>
<keyword evidence="19" id="KW-1185">Reference proteome</keyword>
<feature type="compositionally biased region" description="Basic and acidic residues" evidence="15">
    <location>
        <begin position="698"/>
        <end position="719"/>
    </location>
</feature>
<gene>
    <name evidence="18" type="ORF">DUI87_01486</name>
</gene>
<evidence type="ECO:0000313" key="19">
    <source>
        <dbReference type="Proteomes" id="UP000269221"/>
    </source>
</evidence>
<dbReference type="EMBL" id="QRBI01000093">
    <property type="protein sequence ID" value="RMC20634.1"/>
    <property type="molecule type" value="Genomic_DNA"/>
</dbReference>
<dbReference type="PROSITE" id="PS50878">
    <property type="entry name" value="RT_POL"/>
    <property type="match status" value="1"/>
</dbReference>
<evidence type="ECO:0000256" key="7">
    <source>
        <dbReference type="ARBA" id="ARBA00022723"/>
    </source>
</evidence>
<dbReference type="GO" id="GO:0004523">
    <property type="term" value="F:RNA-DNA hybrid ribonuclease activity"/>
    <property type="evidence" value="ECO:0007669"/>
    <property type="project" value="UniProtKB-EC"/>
</dbReference>
<comment type="function">
    <text evidence="1">Catalyzes viral DNA integration into the host chromosome, by performing a series of DNA cutting and joining reactions.</text>
</comment>
<feature type="domain" description="Reverse transcriptase" evidence="16">
    <location>
        <begin position="417"/>
        <end position="605"/>
    </location>
</feature>
<evidence type="ECO:0000256" key="10">
    <source>
        <dbReference type="ARBA" id="ARBA00022908"/>
    </source>
</evidence>
<feature type="domain" description="Integrase-type" evidence="17">
    <location>
        <begin position="640"/>
        <end position="687"/>
    </location>
</feature>
<dbReference type="GO" id="GO:0015074">
    <property type="term" value="P:DNA integration"/>
    <property type="evidence" value="ECO:0007669"/>
    <property type="project" value="UniProtKB-KW"/>
</dbReference>
<dbReference type="SUPFAM" id="SSF51283">
    <property type="entry name" value="dUTPase-like"/>
    <property type="match status" value="1"/>
</dbReference>
<dbReference type="InterPro" id="IPR000477">
    <property type="entry name" value="RT_dom"/>
</dbReference>
<dbReference type="Gene3D" id="2.30.30.10">
    <property type="entry name" value="Integrase, C-terminal domain superfamily, retroviral"/>
    <property type="match status" value="1"/>
</dbReference>
<dbReference type="InterPro" id="IPR001037">
    <property type="entry name" value="Integrase_C_retrovir"/>
</dbReference>
<comment type="caution">
    <text evidence="18">The sequence shown here is derived from an EMBL/GenBank/DDBJ whole genome shotgun (WGS) entry which is preliminary data.</text>
</comment>
<dbReference type="EC" id="3.1.26.4" evidence="3"/>
<dbReference type="InterPro" id="IPR036157">
    <property type="entry name" value="dUTPase-like_sf"/>
</dbReference>
<reference evidence="18 19" key="1">
    <citation type="submission" date="2018-07" db="EMBL/GenBank/DDBJ databases">
        <title>A high quality draft genome assembly of the barn swallow (H. rustica rustica).</title>
        <authorList>
            <person name="Formenti G."/>
            <person name="Chiara M."/>
            <person name="Poveda L."/>
            <person name="Francoijs K.-J."/>
            <person name="Bonisoli-Alquati A."/>
            <person name="Canova L."/>
            <person name="Gianfranceschi L."/>
            <person name="Horner D.S."/>
            <person name="Saino N."/>
        </authorList>
    </citation>
    <scope>NUCLEOTIDE SEQUENCE [LARGE SCALE GENOMIC DNA]</scope>
    <source>
        <strain evidence="18">Chelidonia</strain>
        <tissue evidence="18">Blood</tissue>
    </source>
</reference>
<dbReference type="InterPro" id="IPR036862">
    <property type="entry name" value="Integrase_C_dom_sf_retrovir"/>
</dbReference>
<evidence type="ECO:0000256" key="5">
    <source>
        <dbReference type="ARBA" id="ARBA00022695"/>
    </source>
</evidence>
<dbReference type="Gene3D" id="3.10.10.10">
    <property type="entry name" value="HIV Type 1 Reverse Transcriptase, subunit A, domain 1"/>
    <property type="match status" value="1"/>
</dbReference>
<evidence type="ECO:0000256" key="6">
    <source>
        <dbReference type="ARBA" id="ARBA00022722"/>
    </source>
</evidence>
<dbReference type="CDD" id="cd07557">
    <property type="entry name" value="trimeric_dUTPase"/>
    <property type="match status" value="1"/>
</dbReference>
<dbReference type="GO" id="GO:0003677">
    <property type="term" value="F:DNA binding"/>
    <property type="evidence" value="ECO:0007669"/>
    <property type="project" value="UniProtKB-KW"/>
</dbReference>
<keyword evidence="8" id="KW-0255">Endonuclease</keyword>
<feature type="DNA-binding region" description="Integrase-type" evidence="14">
    <location>
        <begin position="640"/>
        <end position="687"/>
    </location>
</feature>
<feature type="region of interest" description="Disordered" evidence="15">
    <location>
        <begin position="330"/>
        <end position="350"/>
    </location>
</feature>
<dbReference type="InterPro" id="IPR008916">
    <property type="entry name" value="Retrov_capsid_C"/>
</dbReference>
<comment type="similarity">
    <text evidence="2">Belongs to the beta type-B retroviral polymerase family. HERV class-II K(HML-2) pol subfamily.</text>
</comment>
<dbReference type="Proteomes" id="UP000269221">
    <property type="component" value="Unassembled WGS sequence"/>
</dbReference>
<evidence type="ECO:0000313" key="18">
    <source>
        <dbReference type="EMBL" id="RMC20634.1"/>
    </source>
</evidence>
<protein>
    <recommendedName>
        <fullName evidence="3">ribonuclease H</fullName>
        <ecNumber evidence="3">3.1.26.4</ecNumber>
    </recommendedName>
</protein>
<dbReference type="Pfam" id="PF00552">
    <property type="entry name" value="IN_DBD_C"/>
    <property type="match status" value="1"/>
</dbReference>
<dbReference type="SUPFAM" id="SSF50122">
    <property type="entry name" value="DNA-binding domain of retroviral integrase"/>
    <property type="match status" value="1"/>
</dbReference>
<accession>A0A3M0L9J1</accession>
<dbReference type="OrthoDB" id="9900537at2759"/>
<dbReference type="InterPro" id="IPR043128">
    <property type="entry name" value="Rev_trsase/Diguanyl_cyclase"/>
</dbReference>